<organism evidence="11 12">
    <name type="scientific">Aeromonas bivalvium</name>
    <dbReference type="NCBI Taxonomy" id="440079"/>
    <lineage>
        <taxon>Bacteria</taxon>
        <taxon>Pseudomonadati</taxon>
        <taxon>Pseudomonadota</taxon>
        <taxon>Gammaproteobacteria</taxon>
        <taxon>Aeromonadales</taxon>
        <taxon>Aeromonadaceae</taxon>
        <taxon>Aeromonas</taxon>
    </lineage>
</organism>
<evidence type="ECO:0000256" key="4">
    <source>
        <dbReference type="ARBA" id="ARBA00022538"/>
    </source>
</evidence>
<dbReference type="Pfam" id="PF02386">
    <property type="entry name" value="TrkH"/>
    <property type="match status" value="1"/>
</dbReference>
<dbReference type="GeneID" id="97222055"/>
<feature type="transmembrane region" description="Helical" evidence="10">
    <location>
        <begin position="55"/>
        <end position="73"/>
    </location>
</feature>
<keyword evidence="4" id="KW-0633">Potassium transport</keyword>
<dbReference type="EMBL" id="JBGXBU010000010">
    <property type="protein sequence ID" value="MFM4894683.1"/>
    <property type="molecule type" value="Genomic_DNA"/>
</dbReference>
<keyword evidence="8" id="KW-0406">Ion transport</keyword>
<evidence type="ECO:0000256" key="2">
    <source>
        <dbReference type="ARBA" id="ARBA00022448"/>
    </source>
</evidence>
<keyword evidence="12" id="KW-1185">Reference proteome</keyword>
<keyword evidence="3" id="KW-1003">Cell membrane</keyword>
<evidence type="ECO:0000313" key="12">
    <source>
        <dbReference type="Proteomes" id="UP001630969"/>
    </source>
</evidence>
<dbReference type="InterPro" id="IPR003445">
    <property type="entry name" value="Cat_transpt"/>
</dbReference>
<name>A0ABW9GWM1_9GAMM</name>
<feature type="transmembrane region" description="Helical" evidence="10">
    <location>
        <begin position="357"/>
        <end position="378"/>
    </location>
</feature>
<sequence>MSSLWRDTYTFAIRPDNASRWSEPKLILGSFLAILAVGTLFLAQPSSHYGEVSFINALFTATSAISVTGLGVVDTGSAFTLQGQLFLLVLMEIGGLGQMTMTVLLLALLSKRVGLRQQVLAKEALGQEGSINIVRLVKRIIVFAFLAQLIGAAIMALRWVPELGWHHGLYVSFFHAASAFNNAGFSLFANNLMDYRDDPLISLTICALLILGGIGFTVIMDLVRTRKFRKLKLHSKLMLVMTPALLLVGTLMFWLLEHNNPGTLGGLTPGQQWLAAFFQSASARTAGFNTVDLGQFGPPALLFMMMLMFIGAGTTSTGGGIKVTTFAVVVLATRAFLTKRPHVTAFDRTIAPQVVTRSLAIIIVSAMVLMLAMFLLMVTEDLPFDRIMFETISAFATVGLSTGITAQLSEPGKLILVLVMICGRLGPLTLAFMLARPSETRIRYPEENVHTG</sequence>
<feature type="transmembrane region" description="Helical" evidence="10">
    <location>
        <begin position="200"/>
        <end position="223"/>
    </location>
</feature>
<dbReference type="PANTHER" id="PTHR32024">
    <property type="entry name" value="TRK SYSTEM POTASSIUM UPTAKE PROTEIN TRKG-RELATED"/>
    <property type="match status" value="1"/>
</dbReference>
<keyword evidence="7 10" id="KW-1133">Transmembrane helix</keyword>
<evidence type="ECO:0000256" key="9">
    <source>
        <dbReference type="ARBA" id="ARBA00023136"/>
    </source>
</evidence>
<keyword evidence="2" id="KW-0813">Transport</keyword>
<comment type="caution">
    <text evidence="11">The sequence shown here is derived from an EMBL/GenBank/DDBJ whole genome shotgun (WGS) entry which is preliminary data.</text>
</comment>
<keyword evidence="6" id="KW-0630">Potassium</keyword>
<feature type="transmembrane region" description="Helical" evidence="10">
    <location>
        <begin position="140"/>
        <end position="160"/>
    </location>
</feature>
<evidence type="ECO:0000256" key="10">
    <source>
        <dbReference type="SAM" id="Phobius"/>
    </source>
</evidence>
<evidence type="ECO:0000256" key="6">
    <source>
        <dbReference type="ARBA" id="ARBA00022958"/>
    </source>
</evidence>
<dbReference type="NCBIfam" id="TIGR00933">
    <property type="entry name" value="2a38"/>
    <property type="match status" value="1"/>
</dbReference>
<proteinExistence type="predicted"/>
<evidence type="ECO:0000256" key="3">
    <source>
        <dbReference type="ARBA" id="ARBA00022475"/>
    </source>
</evidence>
<evidence type="ECO:0000313" key="11">
    <source>
        <dbReference type="EMBL" id="MFM4894683.1"/>
    </source>
</evidence>
<feature type="transmembrane region" description="Helical" evidence="10">
    <location>
        <begin position="296"/>
        <end position="313"/>
    </location>
</feature>
<keyword evidence="9 10" id="KW-0472">Membrane</keyword>
<feature type="transmembrane region" description="Helical" evidence="10">
    <location>
        <begin position="26"/>
        <end position="43"/>
    </location>
</feature>
<dbReference type="PANTHER" id="PTHR32024:SF1">
    <property type="entry name" value="KTR SYSTEM POTASSIUM UPTAKE PROTEIN B"/>
    <property type="match status" value="1"/>
</dbReference>
<gene>
    <name evidence="11" type="ORF">ACEUDJ_17695</name>
</gene>
<feature type="transmembrane region" description="Helical" evidence="10">
    <location>
        <begin position="414"/>
        <end position="435"/>
    </location>
</feature>
<dbReference type="RefSeq" id="WP_111874209.1">
    <property type="nucleotide sequence ID" value="NZ_JBGWZZ010000012.1"/>
</dbReference>
<accession>A0ABW9GWM1</accession>
<dbReference type="Proteomes" id="UP001630969">
    <property type="component" value="Unassembled WGS sequence"/>
</dbReference>
<keyword evidence="5 10" id="KW-0812">Transmembrane</keyword>
<evidence type="ECO:0000256" key="5">
    <source>
        <dbReference type="ARBA" id="ARBA00022692"/>
    </source>
</evidence>
<evidence type="ECO:0000256" key="1">
    <source>
        <dbReference type="ARBA" id="ARBA00004651"/>
    </source>
</evidence>
<protein>
    <submittedName>
        <fullName evidence="11">TrkH family potassium uptake protein</fullName>
    </submittedName>
</protein>
<evidence type="ECO:0000256" key="7">
    <source>
        <dbReference type="ARBA" id="ARBA00022989"/>
    </source>
</evidence>
<evidence type="ECO:0000256" key="8">
    <source>
        <dbReference type="ARBA" id="ARBA00023065"/>
    </source>
</evidence>
<comment type="subcellular location">
    <subcellularLocation>
        <location evidence="1">Cell membrane</location>
        <topology evidence="1">Multi-pass membrane protein</topology>
    </subcellularLocation>
</comment>
<reference evidence="11 12" key="1">
    <citation type="submission" date="2024-09" db="EMBL/GenBank/DDBJ databases">
        <title>Aeromonas strains Genome sequencing and assembly.</title>
        <authorList>
            <person name="Hu X."/>
            <person name="Tang B."/>
        </authorList>
    </citation>
    <scope>NUCLEOTIDE SEQUENCE [LARGE SCALE GENOMIC DNA]</scope>
    <source>
        <strain evidence="11 12">NB23SCDHY001</strain>
    </source>
</reference>
<dbReference type="InterPro" id="IPR004772">
    <property type="entry name" value="TrkH"/>
</dbReference>
<feature type="transmembrane region" description="Helical" evidence="10">
    <location>
        <begin position="235"/>
        <end position="256"/>
    </location>
</feature>
<feature type="transmembrane region" description="Helical" evidence="10">
    <location>
        <begin position="85"/>
        <end position="109"/>
    </location>
</feature>